<keyword evidence="1" id="KW-0812">Transmembrane</keyword>
<gene>
    <name evidence="2" type="ORF">P154DRAFT_294367</name>
</gene>
<sequence>MFCYAFLLYMGFAQIVLSSCFIPPLSLRALASSSTSSRRFAFLLCKKTDGDDSLCFI</sequence>
<dbReference type="Proteomes" id="UP000799779">
    <property type="component" value="Unassembled WGS sequence"/>
</dbReference>
<feature type="transmembrane region" description="Helical" evidence="1">
    <location>
        <begin position="6"/>
        <end position="30"/>
    </location>
</feature>
<dbReference type="EMBL" id="ML977615">
    <property type="protein sequence ID" value="KAF1997304.1"/>
    <property type="molecule type" value="Genomic_DNA"/>
</dbReference>
<keyword evidence="3" id="KW-1185">Reference proteome</keyword>
<evidence type="ECO:0000256" key="1">
    <source>
        <dbReference type="SAM" id="Phobius"/>
    </source>
</evidence>
<keyword evidence="1" id="KW-0472">Membrane</keyword>
<dbReference type="AlphaFoldDB" id="A0A6A5W8Y5"/>
<keyword evidence="1" id="KW-1133">Transmembrane helix</keyword>
<organism evidence="2 3">
    <name type="scientific">Amniculicola lignicola CBS 123094</name>
    <dbReference type="NCBI Taxonomy" id="1392246"/>
    <lineage>
        <taxon>Eukaryota</taxon>
        <taxon>Fungi</taxon>
        <taxon>Dikarya</taxon>
        <taxon>Ascomycota</taxon>
        <taxon>Pezizomycotina</taxon>
        <taxon>Dothideomycetes</taxon>
        <taxon>Pleosporomycetidae</taxon>
        <taxon>Pleosporales</taxon>
        <taxon>Amniculicolaceae</taxon>
        <taxon>Amniculicola</taxon>
    </lineage>
</organism>
<reference evidence="2" key="1">
    <citation type="journal article" date="2020" name="Stud. Mycol.">
        <title>101 Dothideomycetes genomes: a test case for predicting lifestyles and emergence of pathogens.</title>
        <authorList>
            <person name="Haridas S."/>
            <person name="Albert R."/>
            <person name="Binder M."/>
            <person name="Bloem J."/>
            <person name="Labutti K."/>
            <person name="Salamov A."/>
            <person name="Andreopoulos B."/>
            <person name="Baker S."/>
            <person name="Barry K."/>
            <person name="Bills G."/>
            <person name="Bluhm B."/>
            <person name="Cannon C."/>
            <person name="Castanera R."/>
            <person name="Culley D."/>
            <person name="Daum C."/>
            <person name="Ezra D."/>
            <person name="Gonzalez J."/>
            <person name="Henrissat B."/>
            <person name="Kuo A."/>
            <person name="Liang C."/>
            <person name="Lipzen A."/>
            <person name="Lutzoni F."/>
            <person name="Magnuson J."/>
            <person name="Mondo S."/>
            <person name="Nolan M."/>
            <person name="Ohm R."/>
            <person name="Pangilinan J."/>
            <person name="Park H.-J."/>
            <person name="Ramirez L."/>
            <person name="Alfaro M."/>
            <person name="Sun H."/>
            <person name="Tritt A."/>
            <person name="Yoshinaga Y."/>
            <person name="Zwiers L.-H."/>
            <person name="Turgeon B."/>
            <person name="Goodwin S."/>
            <person name="Spatafora J."/>
            <person name="Crous P."/>
            <person name="Grigoriev I."/>
        </authorList>
    </citation>
    <scope>NUCLEOTIDE SEQUENCE</scope>
    <source>
        <strain evidence="2">CBS 123094</strain>
    </source>
</reference>
<accession>A0A6A5W8Y5</accession>
<name>A0A6A5W8Y5_9PLEO</name>
<protein>
    <submittedName>
        <fullName evidence="2">Uncharacterized protein</fullName>
    </submittedName>
</protein>
<evidence type="ECO:0000313" key="2">
    <source>
        <dbReference type="EMBL" id="KAF1997304.1"/>
    </source>
</evidence>
<evidence type="ECO:0000313" key="3">
    <source>
        <dbReference type="Proteomes" id="UP000799779"/>
    </source>
</evidence>
<proteinExistence type="predicted"/>